<proteinExistence type="predicted"/>
<feature type="domain" description="HTH tetR-type" evidence="5">
    <location>
        <begin position="17"/>
        <end position="77"/>
    </location>
</feature>
<evidence type="ECO:0000256" key="3">
    <source>
        <dbReference type="ARBA" id="ARBA00023163"/>
    </source>
</evidence>
<keyword evidence="7" id="KW-1185">Reference proteome</keyword>
<dbReference type="SUPFAM" id="SSF48498">
    <property type="entry name" value="Tetracyclin repressor-like, C-terminal domain"/>
    <property type="match status" value="1"/>
</dbReference>
<accession>A0A1M4Z1Y2</accession>
<dbReference type="RefSeq" id="WP_073273057.1">
    <property type="nucleotide sequence ID" value="NZ_FQVA01000001.1"/>
</dbReference>
<dbReference type="EMBL" id="FQVA01000001">
    <property type="protein sequence ID" value="SHF11576.1"/>
    <property type="molecule type" value="Genomic_DNA"/>
</dbReference>
<reference evidence="7" key="1">
    <citation type="submission" date="2016-11" db="EMBL/GenBank/DDBJ databases">
        <authorList>
            <person name="Varghese N."/>
            <person name="Submissions S."/>
        </authorList>
    </citation>
    <scope>NUCLEOTIDE SEQUENCE [LARGE SCALE GENOMIC DNA]</scope>
    <source>
        <strain evidence="7">CGMCC 1.7063</strain>
    </source>
</reference>
<evidence type="ECO:0000313" key="7">
    <source>
        <dbReference type="Proteomes" id="UP000184170"/>
    </source>
</evidence>
<dbReference type="Proteomes" id="UP000184170">
    <property type="component" value="Unassembled WGS sequence"/>
</dbReference>
<dbReference type="SUPFAM" id="SSF46689">
    <property type="entry name" value="Homeodomain-like"/>
    <property type="match status" value="1"/>
</dbReference>
<dbReference type="PRINTS" id="PR00455">
    <property type="entry name" value="HTHTETR"/>
</dbReference>
<dbReference type="STRING" id="494016.SAMN04487965_1404"/>
<name>A0A1M4Z1Y2_9GAMM</name>
<evidence type="ECO:0000256" key="4">
    <source>
        <dbReference type="PROSITE-ProRule" id="PRU00335"/>
    </source>
</evidence>
<dbReference type="OrthoDB" id="8535430at2"/>
<evidence type="ECO:0000256" key="1">
    <source>
        <dbReference type="ARBA" id="ARBA00023015"/>
    </source>
</evidence>
<dbReference type="Pfam" id="PF14246">
    <property type="entry name" value="TetR_C_7"/>
    <property type="match status" value="1"/>
</dbReference>
<dbReference type="Gene3D" id="1.10.357.10">
    <property type="entry name" value="Tetracycline Repressor, domain 2"/>
    <property type="match status" value="1"/>
</dbReference>
<keyword evidence="3" id="KW-0804">Transcription</keyword>
<protein>
    <submittedName>
        <fullName evidence="6">Transcriptional regulator, TetR family</fullName>
    </submittedName>
</protein>
<keyword evidence="1" id="KW-0805">Transcription regulation</keyword>
<dbReference type="PANTHER" id="PTHR30055:SF146">
    <property type="entry name" value="HTH-TYPE TRANSCRIPTIONAL DUAL REGULATOR CECR"/>
    <property type="match status" value="1"/>
</dbReference>
<dbReference type="PROSITE" id="PS50977">
    <property type="entry name" value="HTH_TETR_2"/>
    <property type="match status" value="1"/>
</dbReference>
<dbReference type="AlphaFoldDB" id="A0A1M4Z1Y2"/>
<dbReference type="PANTHER" id="PTHR30055">
    <property type="entry name" value="HTH-TYPE TRANSCRIPTIONAL REGULATOR RUTR"/>
    <property type="match status" value="1"/>
</dbReference>
<sequence>MSEQTAVTASRGRPKDPAKRRAILDAAKELFLTQGFAGTSMDAVAAEAGVSKLTVYSHFSDKETLFTAAIEAKCENQMPLPMFALGEGDKVAEVLKRIGVAFLTMIDSEDSIRLLRLLCAVAPREPQMARLFFGAGPQRTLGGMEQLLRRAAELGMLRVEDPPVAAEQFFGMLMGCRHMRVLIGDSEVPGEGEIRTRAELVVQSFLRAYGK</sequence>
<evidence type="ECO:0000313" key="6">
    <source>
        <dbReference type="EMBL" id="SHF11576.1"/>
    </source>
</evidence>
<organism evidence="6 7">
    <name type="scientific">Microbulbifer donghaiensis</name>
    <dbReference type="NCBI Taxonomy" id="494016"/>
    <lineage>
        <taxon>Bacteria</taxon>
        <taxon>Pseudomonadati</taxon>
        <taxon>Pseudomonadota</taxon>
        <taxon>Gammaproteobacteria</taxon>
        <taxon>Cellvibrionales</taxon>
        <taxon>Microbulbiferaceae</taxon>
        <taxon>Microbulbifer</taxon>
    </lineage>
</organism>
<keyword evidence="2 4" id="KW-0238">DNA-binding</keyword>
<dbReference type="Pfam" id="PF00440">
    <property type="entry name" value="TetR_N"/>
    <property type="match status" value="1"/>
</dbReference>
<dbReference type="FunFam" id="1.10.10.60:FF:000141">
    <property type="entry name" value="TetR family transcriptional regulator"/>
    <property type="match status" value="1"/>
</dbReference>
<dbReference type="GO" id="GO:0003700">
    <property type="term" value="F:DNA-binding transcription factor activity"/>
    <property type="evidence" value="ECO:0007669"/>
    <property type="project" value="TreeGrafter"/>
</dbReference>
<dbReference type="InterPro" id="IPR001647">
    <property type="entry name" value="HTH_TetR"/>
</dbReference>
<dbReference type="InterPro" id="IPR050109">
    <property type="entry name" value="HTH-type_TetR-like_transc_reg"/>
</dbReference>
<evidence type="ECO:0000256" key="2">
    <source>
        <dbReference type="ARBA" id="ARBA00023125"/>
    </source>
</evidence>
<dbReference type="InterPro" id="IPR039536">
    <property type="entry name" value="TetR_C_Proteobacteria"/>
</dbReference>
<dbReference type="InterPro" id="IPR009057">
    <property type="entry name" value="Homeodomain-like_sf"/>
</dbReference>
<evidence type="ECO:0000259" key="5">
    <source>
        <dbReference type="PROSITE" id="PS50977"/>
    </source>
</evidence>
<feature type="DNA-binding region" description="H-T-H motif" evidence="4">
    <location>
        <begin position="40"/>
        <end position="59"/>
    </location>
</feature>
<dbReference type="InterPro" id="IPR036271">
    <property type="entry name" value="Tet_transcr_reg_TetR-rel_C_sf"/>
</dbReference>
<gene>
    <name evidence="6" type="ORF">SAMN04487965_1404</name>
</gene>
<dbReference type="GO" id="GO:0000976">
    <property type="term" value="F:transcription cis-regulatory region binding"/>
    <property type="evidence" value="ECO:0007669"/>
    <property type="project" value="TreeGrafter"/>
</dbReference>